<proteinExistence type="predicted"/>
<dbReference type="SUPFAM" id="SSF69318">
    <property type="entry name" value="Integrin alpha N-terminal domain"/>
    <property type="match status" value="1"/>
</dbReference>
<evidence type="ECO:0000256" key="2">
    <source>
        <dbReference type="ARBA" id="ARBA00022723"/>
    </source>
</evidence>
<dbReference type="InterPro" id="IPR028994">
    <property type="entry name" value="Integrin_alpha_N"/>
</dbReference>
<dbReference type="eggNOG" id="COG4403">
    <property type="taxonomic scope" value="Bacteria"/>
</dbReference>
<sequence>MTVLRKALLFSLPIGMAGLSLAVDTGLSARSGKPLAMADSVQEGKKLAMDYCQRCHLFPEPSLLDKKTWTASVLPNMGLRLGVRANGHDPYADLIPEEAKAMRALDVYPEARQISDADWKKIVAYYRAMAPEQPLPQENTIAVADSLPLFDFSPMTVGDKQVPKTTLLKYDPVSSQLFIGDDQNALYVFGKTGLQDTWWIDSAPTDIDFPKNAPPRLLSIGVFKPSDQRTGRLMSLSKTSDASLVDIRNLPRPVQFTAGDLNMDGKEDALISGFGNHSGKLFWLDNFEADKEHVLKELPGARRAEIRDLNNDKKPDIVALMAQAWEQVSFFYNLGNGKFREKTVLQFPPSYGMSYFEMADFNRDGFQDILLTNGDNWDLSPVYKNYHGIRIYLNDGKDRFKLAWFFPLYGASKAIARDFDLDGDLDIAATSFYSDLANPAHSFIYLANDGKMGFKAYSNPLAASGKWLTMEAGDFDKDGDTDIVLGSYFHTVNEMTKLISSGQTSFPQLLVLTNRRR</sequence>
<dbReference type="KEGG" id="dfe:Dfer_4177"/>
<gene>
    <name evidence="8" type="ordered locus">Dfer_4177</name>
</gene>
<protein>
    <recommendedName>
        <fullName evidence="7">Cytochrome c domain-containing protein</fullName>
    </recommendedName>
</protein>
<dbReference type="RefSeq" id="WP_015813623.1">
    <property type="nucleotide sequence ID" value="NC_013037.1"/>
</dbReference>
<evidence type="ECO:0000259" key="7">
    <source>
        <dbReference type="PROSITE" id="PS51007"/>
    </source>
</evidence>
<dbReference type="EMBL" id="CP001619">
    <property type="protein sequence ID" value="ACT95380.1"/>
    <property type="molecule type" value="Genomic_DNA"/>
</dbReference>
<name>C6W053_DYAFD</name>
<evidence type="ECO:0000256" key="1">
    <source>
        <dbReference type="ARBA" id="ARBA00022617"/>
    </source>
</evidence>
<dbReference type="Proteomes" id="UP000002011">
    <property type="component" value="Chromosome"/>
</dbReference>
<evidence type="ECO:0000256" key="3">
    <source>
        <dbReference type="ARBA" id="ARBA00022729"/>
    </source>
</evidence>
<keyword evidence="4 5" id="KW-0408">Iron</keyword>
<feature type="signal peptide" evidence="6">
    <location>
        <begin position="1"/>
        <end position="22"/>
    </location>
</feature>
<evidence type="ECO:0000313" key="9">
    <source>
        <dbReference type="Proteomes" id="UP000002011"/>
    </source>
</evidence>
<dbReference type="HOGENOM" id="CLU_534897_0_0_10"/>
<dbReference type="PROSITE" id="PS51007">
    <property type="entry name" value="CYTC"/>
    <property type="match status" value="1"/>
</dbReference>
<dbReference type="Gene3D" id="2.130.10.130">
    <property type="entry name" value="Integrin alpha, N-terminal"/>
    <property type="match status" value="1"/>
</dbReference>
<dbReference type="GO" id="GO:0020037">
    <property type="term" value="F:heme binding"/>
    <property type="evidence" value="ECO:0007669"/>
    <property type="project" value="InterPro"/>
</dbReference>
<evidence type="ECO:0000256" key="5">
    <source>
        <dbReference type="PROSITE-ProRule" id="PRU00433"/>
    </source>
</evidence>
<evidence type="ECO:0000256" key="6">
    <source>
        <dbReference type="SAM" id="SignalP"/>
    </source>
</evidence>
<dbReference type="InterPro" id="IPR009056">
    <property type="entry name" value="Cyt_c-like_dom"/>
</dbReference>
<dbReference type="SUPFAM" id="SSF46626">
    <property type="entry name" value="Cytochrome c"/>
    <property type="match status" value="1"/>
</dbReference>
<feature type="domain" description="Cytochrome c" evidence="7">
    <location>
        <begin position="39"/>
        <end position="130"/>
    </location>
</feature>
<dbReference type="AlphaFoldDB" id="C6W053"/>
<accession>C6W053</accession>
<feature type="chain" id="PRO_5002972311" description="Cytochrome c domain-containing protein" evidence="6">
    <location>
        <begin position="23"/>
        <end position="517"/>
    </location>
</feature>
<dbReference type="GO" id="GO:0046872">
    <property type="term" value="F:metal ion binding"/>
    <property type="evidence" value="ECO:0007669"/>
    <property type="project" value="UniProtKB-KW"/>
</dbReference>
<organism evidence="8 9">
    <name type="scientific">Dyadobacter fermentans (strain ATCC 700827 / DSM 18053 / CIP 107007 / KCTC 52180 / NS114)</name>
    <dbReference type="NCBI Taxonomy" id="471854"/>
    <lineage>
        <taxon>Bacteria</taxon>
        <taxon>Pseudomonadati</taxon>
        <taxon>Bacteroidota</taxon>
        <taxon>Cytophagia</taxon>
        <taxon>Cytophagales</taxon>
        <taxon>Spirosomataceae</taxon>
        <taxon>Dyadobacter</taxon>
    </lineage>
</organism>
<keyword evidence="9" id="KW-1185">Reference proteome</keyword>
<dbReference type="Pfam" id="PF13517">
    <property type="entry name" value="FG-GAP_3"/>
    <property type="match status" value="2"/>
</dbReference>
<dbReference type="PANTHER" id="PTHR46580">
    <property type="entry name" value="SENSOR KINASE-RELATED"/>
    <property type="match status" value="1"/>
</dbReference>
<keyword evidence="3 6" id="KW-0732">Signal</keyword>
<keyword evidence="1 5" id="KW-0349">Heme</keyword>
<evidence type="ECO:0000256" key="4">
    <source>
        <dbReference type="ARBA" id="ARBA00023004"/>
    </source>
</evidence>
<keyword evidence="2 5" id="KW-0479">Metal-binding</keyword>
<reference evidence="8 9" key="1">
    <citation type="journal article" date="2009" name="Stand. Genomic Sci.">
        <title>Complete genome sequence of Dyadobacter fermentans type strain (NS114).</title>
        <authorList>
            <person name="Lang E."/>
            <person name="Lapidus A."/>
            <person name="Chertkov O."/>
            <person name="Brettin T."/>
            <person name="Detter J.C."/>
            <person name="Han C."/>
            <person name="Copeland A."/>
            <person name="Glavina Del Rio T."/>
            <person name="Nolan M."/>
            <person name="Chen F."/>
            <person name="Lucas S."/>
            <person name="Tice H."/>
            <person name="Cheng J.F."/>
            <person name="Land M."/>
            <person name="Hauser L."/>
            <person name="Chang Y.J."/>
            <person name="Jeffries C.D."/>
            <person name="Kopitz M."/>
            <person name="Bruce D."/>
            <person name="Goodwin L."/>
            <person name="Pitluck S."/>
            <person name="Ovchinnikova G."/>
            <person name="Pati A."/>
            <person name="Ivanova N."/>
            <person name="Mavrommatis K."/>
            <person name="Chen A."/>
            <person name="Palaniappan K."/>
            <person name="Chain P."/>
            <person name="Bristow J."/>
            <person name="Eisen J.A."/>
            <person name="Markowitz V."/>
            <person name="Hugenholtz P."/>
            <person name="Goker M."/>
            <person name="Rohde M."/>
            <person name="Kyrpides N.C."/>
            <person name="Klenk H.P."/>
        </authorList>
    </citation>
    <scope>NUCLEOTIDE SEQUENCE [LARGE SCALE GENOMIC DNA]</scope>
    <source>
        <strain evidence="9">ATCC 700827 / DSM 18053 / CIP 107007 / KCTC 52180 / NS114</strain>
    </source>
</reference>
<dbReference type="STRING" id="471854.Dfer_4177"/>
<evidence type="ECO:0000313" key="8">
    <source>
        <dbReference type="EMBL" id="ACT95380.1"/>
    </source>
</evidence>
<dbReference type="InterPro" id="IPR036909">
    <property type="entry name" value="Cyt_c-like_dom_sf"/>
</dbReference>
<dbReference type="OrthoDB" id="1391917at2"/>
<dbReference type="InterPro" id="IPR013517">
    <property type="entry name" value="FG-GAP"/>
</dbReference>
<dbReference type="PANTHER" id="PTHR46580:SF4">
    <property type="entry name" value="ATP_GTP-BINDING PROTEIN"/>
    <property type="match status" value="1"/>
</dbReference>
<dbReference type="GO" id="GO:0009055">
    <property type="term" value="F:electron transfer activity"/>
    <property type="evidence" value="ECO:0007669"/>
    <property type="project" value="InterPro"/>
</dbReference>